<gene>
    <name evidence="1" type="ORF">AKK44_06920</name>
</gene>
<protein>
    <recommendedName>
        <fullName evidence="3">DUF4298 domain-containing protein</fullName>
    </recommendedName>
</protein>
<keyword evidence="2" id="KW-1185">Reference proteome</keyword>
<dbReference type="STRING" id="119224.AKK44_06920"/>
<evidence type="ECO:0000313" key="2">
    <source>
        <dbReference type="Proteomes" id="UP000049578"/>
    </source>
</evidence>
<comment type="caution">
    <text evidence="1">The sequence shown here is derived from an EMBL/GenBank/DDBJ whole genome shotgun (WGS) entry which is preliminary data.</text>
</comment>
<organism evidence="1 2">
    <name type="scientific">Streptococcus phocae</name>
    <dbReference type="NCBI Taxonomy" id="119224"/>
    <lineage>
        <taxon>Bacteria</taxon>
        <taxon>Bacillati</taxon>
        <taxon>Bacillota</taxon>
        <taxon>Bacilli</taxon>
        <taxon>Lactobacillales</taxon>
        <taxon>Streptococcaceae</taxon>
        <taxon>Streptococcus</taxon>
    </lineage>
</organism>
<sequence>MEPNDKQLLCHVEASYDSFKPKLDNLKTSLEAFREAYDSYREVRDFYGSQKWFELREQPTDGIKSGVLSEDQIYFLITEHKDLLVDLLALSTEMSKNL</sequence>
<dbReference type="EMBL" id="LHQM01000031">
    <property type="protein sequence ID" value="KPJ21965.1"/>
    <property type="molecule type" value="Genomic_DNA"/>
</dbReference>
<name>A0A0P6S0L1_9STRE</name>
<dbReference type="PATRIC" id="fig|119224.3.peg.1122"/>
<evidence type="ECO:0000313" key="1">
    <source>
        <dbReference type="EMBL" id="KPJ21965.1"/>
    </source>
</evidence>
<dbReference type="RefSeq" id="WP_054279073.1">
    <property type="nucleotide sequence ID" value="NZ_LHQM01000031.1"/>
</dbReference>
<dbReference type="Proteomes" id="UP000049578">
    <property type="component" value="Unassembled WGS sequence"/>
</dbReference>
<dbReference type="AlphaFoldDB" id="A0A0P6S0L1"/>
<reference evidence="1 2" key="1">
    <citation type="submission" date="2015-08" db="EMBL/GenBank/DDBJ databases">
        <title>Genome sequence of Streptococcus phocae subsp. phocae ATCC 51973T isolated from liver specimen obtained from seal.</title>
        <authorList>
            <person name="Avendano-Herrera R."/>
        </authorList>
    </citation>
    <scope>NUCLEOTIDE SEQUENCE [LARGE SCALE GENOMIC DNA]</scope>
    <source>
        <strain evidence="1 2">ATCC 51973</strain>
    </source>
</reference>
<dbReference type="Pfam" id="PF14131">
    <property type="entry name" value="DUF4298"/>
    <property type="match status" value="1"/>
</dbReference>
<evidence type="ECO:0008006" key="3">
    <source>
        <dbReference type="Google" id="ProtNLM"/>
    </source>
</evidence>
<proteinExistence type="predicted"/>
<dbReference type="InterPro" id="IPR025384">
    <property type="entry name" value="DUF4298"/>
</dbReference>
<accession>A0A0P6S0L1</accession>